<gene>
    <name evidence="4" type="ORF">A2W52_01345</name>
</gene>
<keyword evidence="2" id="KW-0548">Nucleotidyltransferase</keyword>
<dbReference type="InterPro" id="IPR014729">
    <property type="entry name" value="Rossmann-like_a/b/a_fold"/>
</dbReference>
<evidence type="ECO:0000256" key="1">
    <source>
        <dbReference type="ARBA" id="ARBA00022679"/>
    </source>
</evidence>
<dbReference type="SUPFAM" id="SSF52374">
    <property type="entry name" value="Nucleotidylyl transferase"/>
    <property type="match status" value="1"/>
</dbReference>
<dbReference type="NCBIfam" id="TIGR00125">
    <property type="entry name" value="cyt_tran_rel"/>
    <property type="match status" value="1"/>
</dbReference>
<evidence type="ECO:0000313" key="5">
    <source>
        <dbReference type="Proteomes" id="UP000176493"/>
    </source>
</evidence>
<evidence type="ECO:0000313" key="4">
    <source>
        <dbReference type="EMBL" id="OHA21215.1"/>
    </source>
</evidence>
<evidence type="ECO:0000259" key="3">
    <source>
        <dbReference type="Pfam" id="PF01467"/>
    </source>
</evidence>
<organism evidence="4 5">
    <name type="scientific">Candidatus Taylorbacteria bacterium RIFCSPHIGHO2_02_49_25</name>
    <dbReference type="NCBI Taxonomy" id="1802305"/>
    <lineage>
        <taxon>Bacteria</taxon>
        <taxon>Candidatus Tayloriibacteriota</taxon>
    </lineage>
</organism>
<dbReference type="EMBL" id="MHRJ01000048">
    <property type="protein sequence ID" value="OHA21215.1"/>
    <property type="molecule type" value="Genomic_DNA"/>
</dbReference>
<dbReference type="AlphaFoldDB" id="A0A1G2MBA3"/>
<protein>
    <recommendedName>
        <fullName evidence="3">Cytidyltransferase-like domain-containing protein</fullName>
    </recommendedName>
</protein>
<comment type="caution">
    <text evidence="4">The sequence shown here is derived from an EMBL/GenBank/DDBJ whole genome shotgun (WGS) entry which is preliminary data.</text>
</comment>
<name>A0A1G2MBA3_9BACT</name>
<dbReference type="Proteomes" id="UP000176493">
    <property type="component" value="Unassembled WGS sequence"/>
</dbReference>
<keyword evidence="1" id="KW-0808">Transferase</keyword>
<dbReference type="PANTHER" id="PTHR43793">
    <property type="entry name" value="FAD SYNTHASE"/>
    <property type="match status" value="1"/>
</dbReference>
<dbReference type="InterPro" id="IPR004821">
    <property type="entry name" value="Cyt_trans-like"/>
</dbReference>
<feature type="domain" description="Cytidyltransferase-like" evidence="3">
    <location>
        <begin position="12"/>
        <end position="117"/>
    </location>
</feature>
<dbReference type="InterPro" id="IPR050385">
    <property type="entry name" value="Archaeal_FAD_synthase"/>
</dbReference>
<dbReference type="GO" id="GO:0016779">
    <property type="term" value="F:nucleotidyltransferase activity"/>
    <property type="evidence" value="ECO:0007669"/>
    <property type="project" value="UniProtKB-KW"/>
</dbReference>
<evidence type="ECO:0000256" key="2">
    <source>
        <dbReference type="ARBA" id="ARBA00022695"/>
    </source>
</evidence>
<dbReference type="Pfam" id="PF01467">
    <property type="entry name" value="CTP_transf_like"/>
    <property type="match status" value="1"/>
</dbReference>
<dbReference type="PANTHER" id="PTHR43793:SF1">
    <property type="entry name" value="FAD SYNTHASE"/>
    <property type="match status" value="1"/>
</dbReference>
<dbReference type="Gene3D" id="3.40.50.620">
    <property type="entry name" value="HUPs"/>
    <property type="match status" value="1"/>
</dbReference>
<sequence length="141" mass="15899">MVLSRKQSVVLVFGVFDGLHNGHRFLLGEARKLGNRLIAAVAQDSVVAQIKRRPPVHSLAERIKMLEESRLVDHAVPGDTTLGSWSAVMKWKPNIVALGYDQTELEKELRTFIKKENLPLAIVKIEAHEGNRLHSRFLRTS</sequence>
<proteinExistence type="predicted"/>
<reference evidence="4 5" key="1">
    <citation type="journal article" date="2016" name="Nat. Commun.">
        <title>Thousands of microbial genomes shed light on interconnected biogeochemical processes in an aquifer system.</title>
        <authorList>
            <person name="Anantharaman K."/>
            <person name="Brown C.T."/>
            <person name="Hug L.A."/>
            <person name="Sharon I."/>
            <person name="Castelle C.J."/>
            <person name="Probst A.J."/>
            <person name="Thomas B.C."/>
            <person name="Singh A."/>
            <person name="Wilkins M.J."/>
            <person name="Karaoz U."/>
            <person name="Brodie E.L."/>
            <person name="Williams K.H."/>
            <person name="Hubbard S.S."/>
            <person name="Banfield J.F."/>
        </authorList>
    </citation>
    <scope>NUCLEOTIDE SEQUENCE [LARGE SCALE GENOMIC DNA]</scope>
</reference>
<accession>A0A1G2MBA3</accession>